<dbReference type="PROSITE" id="PS50931">
    <property type="entry name" value="HTH_LYSR"/>
    <property type="match status" value="1"/>
</dbReference>
<feature type="domain" description="HTH lysR-type" evidence="5">
    <location>
        <begin position="6"/>
        <end position="63"/>
    </location>
</feature>
<dbReference type="OrthoDB" id="9808620at2"/>
<dbReference type="Pfam" id="PF00126">
    <property type="entry name" value="HTH_1"/>
    <property type="match status" value="1"/>
</dbReference>
<dbReference type="PANTHER" id="PTHR30126">
    <property type="entry name" value="HTH-TYPE TRANSCRIPTIONAL REGULATOR"/>
    <property type="match status" value="1"/>
</dbReference>
<proteinExistence type="inferred from homology"/>
<name>A0A4P6EFD5_9MICO</name>
<dbReference type="InterPro" id="IPR036390">
    <property type="entry name" value="WH_DNA-bd_sf"/>
</dbReference>
<evidence type="ECO:0000259" key="5">
    <source>
        <dbReference type="PROSITE" id="PS50931"/>
    </source>
</evidence>
<evidence type="ECO:0000313" key="7">
    <source>
        <dbReference type="Proteomes" id="UP000293995"/>
    </source>
</evidence>
<dbReference type="EMBL" id="CP035494">
    <property type="protein sequence ID" value="QAY60113.1"/>
    <property type="molecule type" value="Genomic_DNA"/>
</dbReference>
<evidence type="ECO:0000256" key="2">
    <source>
        <dbReference type="ARBA" id="ARBA00023015"/>
    </source>
</evidence>
<evidence type="ECO:0000256" key="4">
    <source>
        <dbReference type="ARBA" id="ARBA00023163"/>
    </source>
</evidence>
<dbReference type="Gene3D" id="3.40.190.10">
    <property type="entry name" value="Periplasmic binding protein-like II"/>
    <property type="match status" value="2"/>
</dbReference>
<dbReference type="Pfam" id="PF03466">
    <property type="entry name" value="LysR_substrate"/>
    <property type="match status" value="1"/>
</dbReference>
<dbReference type="GO" id="GO:0000976">
    <property type="term" value="F:transcription cis-regulatory region binding"/>
    <property type="evidence" value="ECO:0007669"/>
    <property type="project" value="TreeGrafter"/>
</dbReference>
<sequence length="304" mass="31880">MHRRVPDLVGLELIDAVARTGSMSAAAREARVTQQAVSTKIRAIERLIGVELFVRSPQGARLTPDGESVVAWTRDVLAAAERMGAALELLHAAPERTLAVGGSQTIAARLLPGWMLQLRERQIAAGQHPTAVRLLTGNSTEVARLVRDGTLDLGFIETPLVPSDLGSTTVAVDRLVIAVPPAHPWLGAVELAELAATPLVVRESGSGTRSAYEVAVRERIGVPPAEPALELDTTVAVLSAVAGGVAPAVLSELAVADDVKLGRVRRLDIAGEPVVRPLSALWRGDAGALRGASRLLVEIAVSGR</sequence>
<evidence type="ECO:0000313" key="6">
    <source>
        <dbReference type="EMBL" id="QAY60113.1"/>
    </source>
</evidence>
<evidence type="ECO:0000256" key="1">
    <source>
        <dbReference type="ARBA" id="ARBA00009437"/>
    </source>
</evidence>
<dbReference type="AlphaFoldDB" id="A0A4P6EFD5"/>
<dbReference type="Gene3D" id="1.10.10.10">
    <property type="entry name" value="Winged helix-like DNA-binding domain superfamily/Winged helix DNA-binding domain"/>
    <property type="match status" value="1"/>
</dbReference>
<dbReference type="KEGG" id="mprt:ET475_08995"/>
<reference evidence="6 7" key="1">
    <citation type="submission" date="2019-01" db="EMBL/GenBank/DDBJ databases">
        <title>Genome sequencing of strain DFW100M-13.</title>
        <authorList>
            <person name="Heo J."/>
            <person name="Kim S.-J."/>
            <person name="Kim J.-S."/>
            <person name="Hong S.-B."/>
            <person name="Kwon S.-W."/>
        </authorList>
    </citation>
    <scope>NUCLEOTIDE SEQUENCE [LARGE SCALE GENOMIC DNA]</scope>
    <source>
        <strain evidence="6 7">DFW100M-13</strain>
    </source>
</reference>
<dbReference type="PRINTS" id="PR00039">
    <property type="entry name" value="HTHLYSR"/>
</dbReference>
<keyword evidence="3" id="KW-0238">DNA-binding</keyword>
<organism evidence="6 7">
    <name type="scientific">Microbacterium protaetiae</name>
    <dbReference type="NCBI Taxonomy" id="2509458"/>
    <lineage>
        <taxon>Bacteria</taxon>
        <taxon>Bacillati</taxon>
        <taxon>Actinomycetota</taxon>
        <taxon>Actinomycetes</taxon>
        <taxon>Micrococcales</taxon>
        <taxon>Microbacteriaceae</taxon>
        <taxon>Microbacterium</taxon>
    </lineage>
</organism>
<dbReference type="RefSeq" id="WP_129388851.1">
    <property type="nucleotide sequence ID" value="NZ_CP035494.1"/>
</dbReference>
<dbReference type="Proteomes" id="UP000293995">
    <property type="component" value="Chromosome"/>
</dbReference>
<dbReference type="InterPro" id="IPR036388">
    <property type="entry name" value="WH-like_DNA-bd_sf"/>
</dbReference>
<dbReference type="PANTHER" id="PTHR30126:SF39">
    <property type="entry name" value="HTH-TYPE TRANSCRIPTIONAL REGULATOR CYSL"/>
    <property type="match status" value="1"/>
</dbReference>
<accession>A0A4P6EFD5</accession>
<dbReference type="GO" id="GO:0003700">
    <property type="term" value="F:DNA-binding transcription factor activity"/>
    <property type="evidence" value="ECO:0007669"/>
    <property type="project" value="InterPro"/>
</dbReference>
<dbReference type="SUPFAM" id="SSF53850">
    <property type="entry name" value="Periplasmic binding protein-like II"/>
    <property type="match status" value="1"/>
</dbReference>
<keyword evidence="4" id="KW-0804">Transcription</keyword>
<protein>
    <submittedName>
        <fullName evidence="6">LysR family transcriptional regulator</fullName>
    </submittedName>
</protein>
<dbReference type="SUPFAM" id="SSF46785">
    <property type="entry name" value="Winged helix' DNA-binding domain"/>
    <property type="match status" value="1"/>
</dbReference>
<gene>
    <name evidence="6" type="ORF">ET475_08995</name>
</gene>
<keyword evidence="2" id="KW-0805">Transcription regulation</keyword>
<evidence type="ECO:0000256" key="3">
    <source>
        <dbReference type="ARBA" id="ARBA00023125"/>
    </source>
</evidence>
<dbReference type="InterPro" id="IPR000847">
    <property type="entry name" value="LysR_HTH_N"/>
</dbReference>
<dbReference type="InterPro" id="IPR005119">
    <property type="entry name" value="LysR_subst-bd"/>
</dbReference>
<keyword evidence="7" id="KW-1185">Reference proteome</keyword>
<comment type="similarity">
    <text evidence="1">Belongs to the LysR transcriptional regulatory family.</text>
</comment>